<keyword evidence="2" id="KW-1185">Reference proteome</keyword>
<dbReference type="EMBL" id="CAJOBP010087191">
    <property type="protein sequence ID" value="CAF4934918.1"/>
    <property type="molecule type" value="Genomic_DNA"/>
</dbReference>
<evidence type="ECO:0000313" key="1">
    <source>
        <dbReference type="EMBL" id="CAF4934918.1"/>
    </source>
</evidence>
<dbReference type="AlphaFoldDB" id="A0A821X148"/>
<comment type="caution">
    <text evidence="1">The sequence shown here is derived from an EMBL/GenBank/DDBJ whole genome shotgun (WGS) entry which is preliminary data.</text>
</comment>
<feature type="non-terminal residue" evidence="1">
    <location>
        <position position="1"/>
    </location>
</feature>
<gene>
    <name evidence="1" type="ORF">UJA718_LOCUS47044</name>
</gene>
<proteinExistence type="predicted"/>
<accession>A0A821X148</accession>
<organism evidence="1 2">
    <name type="scientific">Rotaria socialis</name>
    <dbReference type="NCBI Taxonomy" id="392032"/>
    <lineage>
        <taxon>Eukaryota</taxon>
        <taxon>Metazoa</taxon>
        <taxon>Spiralia</taxon>
        <taxon>Gnathifera</taxon>
        <taxon>Rotifera</taxon>
        <taxon>Eurotatoria</taxon>
        <taxon>Bdelloidea</taxon>
        <taxon>Philodinida</taxon>
        <taxon>Philodinidae</taxon>
        <taxon>Rotaria</taxon>
    </lineage>
</organism>
<evidence type="ECO:0000313" key="2">
    <source>
        <dbReference type="Proteomes" id="UP000663873"/>
    </source>
</evidence>
<name>A0A821X148_9BILA</name>
<dbReference type="Proteomes" id="UP000663873">
    <property type="component" value="Unassembled WGS sequence"/>
</dbReference>
<reference evidence="1" key="1">
    <citation type="submission" date="2021-02" db="EMBL/GenBank/DDBJ databases">
        <authorList>
            <person name="Nowell W R."/>
        </authorList>
    </citation>
    <scope>NUCLEOTIDE SEQUENCE</scope>
</reference>
<sequence>YTDMPDRIGTYTRECYINAATCLQKRAYDVMNGKATDMHEQMVRFYNKKFILRH</sequence>
<protein>
    <submittedName>
        <fullName evidence="1">Uncharacterized protein</fullName>
    </submittedName>
</protein>